<feature type="transmembrane region" description="Helical" evidence="1">
    <location>
        <begin position="489"/>
        <end position="510"/>
    </location>
</feature>
<dbReference type="Proteomes" id="UP000295399">
    <property type="component" value="Unassembled WGS sequence"/>
</dbReference>
<evidence type="ECO:0000259" key="2">
    <source>
        <dbReference type="Pfam" id="PF00561"/>
    </source>
</evidence>
<feature type="transmembrane region" description="Helical" evidence="1">
    <location>
        <begin position="530"/>
        <end position="552"/>
    </location>
</feature>
<keyword evidence="1" id="KW-1133">Transmembrane helix</keyword>
<keyword evidence="5" id="KW-1185">Reference proteome</keyword>
<feature type="transmembrane region" description="Helical" evidence="1">
    <location>
        <begin position="449"/>
        <end position="468"/>
    </location>
</feature>
<name>A0A4V2SPI4_RHOSA</name>
<dbReference type="RefSeq" id="WP_165878779.1">
    <property type="nucleotide sequence ID" value="NZ_JACIGF010000004.1"/>
</dbReference>
<dbReference type="Gene3D" id="3.40.50.1820">
    <property type="entry name" value="alpha/beta hydrolase"/>
    <property type="match status" value="1"/>
</dbReference>
<evidence type="ECO:0000256" key="1">
    <source>
        <dbReference type="SAM" id="Phobius"/>
    </source>
</evidence>
<accession>A0A4V2SPI4</accession>
<feature type="domain" description="Peptidase S33 tripeptidyl aminopeptidase-like C-terminal" evidence="3">
    <location>
        <begin position="334"/>
        <end position="419"/>
    </location>
</feature>
<dbReference type="InterPro" id="IPR029058">
    <property type="entry name" value="AB_hydrolase_fold"/>
</dbReference>
<dbReference type="InterPro" id="IPR013595">
    <property type="entry name" value="Pept_S33_TAP-like_C"/>
</dbReference>
<dbReference type="Pfam" id="PF00561">
    <property type="entry name" value="Abhydrolase_1"/>
    <property type="match status" value="1"/>
</dbReference>
<evidence type="ECO:0000313" key="4">
    <source>
        <dbReference type="EMBL" id="TCP35346.1"/>
    </source>
</evidence>
<dbReference type="EMBL" id="SLXO01000004">
    <property type="protein sequence ID" value="TCP35346.1"/>
    <property type="molecule type" value="Genomic_DNA"/>
</dbReference>
<feature type="transmembrane region" description="Helical" evidence="1">
    <location>
        <begin position="564"/>
        <end position="585"/>
    </location>
</feature>
<dbReference type="AlphaFoldDB" id="A0A4V2SPI4"/>
<organism evidence="4 5">
    <name type="scientific">Rhodothalassium salexigens DSM 2132</name>
    <dbReference type="NCBI Taxonomy" id="1188247"/>
    <lineage>
        <taxon>Bacteria</taxon>
        <taxon>Pseudomonadati</taxon>
        <taxon>Pseudomonadota</taxon>
        <taxon>Alphaproteobacteria</taxon>
        <taxon>Rhodothalassiales</taxon>
        <taxon>Rhodothalassiaceae</taxon>
        <taxon>Rhodothalassium</taxon>
    </lineage>
</organism>
<dbReference type="InParanoid" id="A0A4V2SPI4"/>
<evidence type="ECO:0000313" key="5">
    <source>
        <dbReference type="Proteomes" id="UP000295399"/>
    </source>
</evidence>
<reference evidence="4 5" key="1">
    <citation type="submission" date="2019-03" db="EMBL/GenBank/DDBJ databases">
        <title>Genomic Encyclopedia of Type Strains, Phase IV (KMG-IV): sequencing the most valuable type-strain genomes for metagenomic binning, comparative biology and taxonomic classification.</title>
        <authorList>
            <person name="Goeker M."/>
        </authorList>
    </citation>
    <scope>NUCLEOTIDE SEQUENCE [LARGE SCALE GENOMIC DNA]</scope>
    <source>
        <strain evidence="4 5">DSM 2132</strain>
    </source>
</reference>
<sequence length="586" mass="62544">MHRARASGPTLRLRVVILEAVAAPAGAATPVFVLSSQPAMAGGAAIVRQLAAHPVRRDRDIVLIDQRGFGLNRASCQAEKAQLFQVFADSISAAPFEDALRGIVRRCLARLSDVGIDRRALTYPAMAADVEAVRRALRIPHIHLWGLGFSARTALEVMREYPDPVSAVVLDAVQPPGALWMRDWRRNFHRALARVDAICNTERSCAKALGSATGAVTDASAGLVHQPFPFTIAHGPDAEPTRFVLNALGFQFLLHYLPQNRRLLPVLPLVVRSVSERRAETIGQMVSLSWASTSMLRLSTVYSIACADRGFDAADLAADHDAHPTLFAIDHIALCEALGVPAPKARPPVVSDRPTLLVNGAFSNGSPPRYGALVAETLSRSQTLPLADDGDGATVSRPCAQARVRAFFQNPTVPADAPCSIDRQPFVFDVAWMPQILSLARDLEAQPRLVLGGAVGLAVLLVLSAVGWPLQALAERRAGRFDRGRTARFVIGGYAALALVAMAGVAAGLYRTGTETPSLLLFGLPAGYGPVGLLWTAVAVAAVPIAALVGLAWRRRWYRLTGRLIATGVAFAGLALAAVAFGYGFF</sequence>
<feature type="domain" description="AB hydrolase-1" evidence="2">
    <location>
        <begin position="39"/>
        <end position="193"/>
    </location>
</feature>
<proteinExistence type="predicted"/>
<comment type="caution">
    <text evidence="4">The sequence shown here is derived from an EMBL/GenBank/DDBJ whole genome shotgun (WGS) entry which is preliminary data.</text>
</comment>
<protein>
    <submittedName>
        <fullName evidence="4">TAP-like protein</fullName>
    </submittedName>
</protein>
<keyword evidence="1" id="KW-0812">Transmembrane</keyword>
<gene>
    <name evidence="4" type="ORF">EV659_104198</name>
</gene>
<evidence type="ECO:0000259" key="3">
    <source>
        <dbReference type="Pfam" id="PF08386"/>
    </source>
</evidence>
<dbReference type="SUPFAM" id="SSF53474">
    <property type="entry name" value="alpha/beta-Hydrolases"/>
    <property type="match status" value="1"/>
</dbReference>
<keyword evidence="1" id="KW-0472">Membrane</keyword>
<dbReference type="InterPro" id="IPR000073">
    <property type="entry name" value="AB_hydrolase_1"/>
</dbReference>
<dbReference type="Pfam" id="PF08386">
    <property type="entry name" value="Abhydrolase_4"/>
    <property type="match status" value="1"/>
</dbReference>